<sequence>MVFGLLDISEVIVGADFLFQTNKRDEKGVQLQVTGEKNKRSD</sequence>
<gene>
    <name evidence="1" type="ORF">FM121_12720</name>
</gene>
<dbReference type="RefSeq" id="WP_256958467.1">
    <property type="nucleotide sequence ID" value="NZ_FWFD01000016.1"/>
</dbReference>
<protein>
    <submittedName>
        <fullName evidence="1">Uncharacterized protein</fullName>
    </submittedName>
</protein>
<dbReference type="AlphaFoldDB" id="A0A1X6WRU2"/>
<accession>A0A1X6WRU2</accession>
<proteinExistence type="predicted"/>
<keyword evidence="2" id="KW-1185">Reference proteome</keyword>
<evidence type="ECO:0000313" key="1">
    <source>
        <dbReference type="EMBL" id="SLM86952.1"/>
    </source>
</evidence>
<reference evidence="2" key="1">
    <citation type="submission" date="2017-02" db="EMBL/GenBank/DDBJ databases">
        <authorList>
            <person name="Dridi B."/>
        </authorList>
    </citation>
    <scope>NUCLEOTIDE SEQUENCE [LARGE SCALE GENOMIC DNA]</scope>
    <source>
        <strain evidence="2">bH819</strain>
    </source>
</reference>
<name>A0A1X6WRU2_9ENTE</name>
<evidence type="ECO:0000313" key="2">
    <source>
        <dbReference type="Proteomes" id="UP000195918"/>
    </source>
</evidence>
<dbReference type="Proteomes" id="UP000195918">
    <property type="component" value="Unassembled WGS sequence"/>
</dbReference>
<dbReference type="EMBL" id="FWFD01000016">
    <property type="protein sequence ID" value="SLM86952.1"/>
    <property type="molecule type" value="Genomic_DNA"/>
</dbReference>
<organism evidence="1 2">
    <name type="scientific">Vagococcus fluvialis bH819</name>
    <dbReference type="NCBI Taxonomy" id="1255619"/>
    <lineage>
        <taxon>Bacteria</taxon>
        <taxon>Bacillati</taxon>
        <taxon>Bacillota</taxon>
        <taxon>Bacilli</taxon>
        <taxon>Lactobacillales</taxon>
        <taxon>Enterococcaceae</taxon>
        <taxon>Vagococcus</taxon>
    </lineage>
</organism>